<feature type="transmembrane region" description="Helical" evidence="1">
    <location>
        <begin position="108"/>
        <end position="125"/>
    </location>
</feature>
<feature type="domain" description="DUF4126" evidence="2">
    <location>
        <begin position="4"/>
        <end position="183"/>
    </location>
</feature>
<name>W5Y1L5_9CORY</name>
<keyword evidence="1" id="KW-0472">Membrane</keyword>
<feature type="transmembrane region" description="Helical" evidence="1">
    <location>
        <begin position="7"/>
        <end position="27"/>
    </location>
</feature>
<dbReference type="Pfam" id="PF13548">
    <property type="entry name" value="DUF4126"/>
    <property type="match status" value="1"/>
</dbReference>
<keyword evidence="4" id="KW-1185">Reference proteome</keyword>
<feature type="transmembrane region" description="Helical" evidence="1">
    <location>
        <begin position="39"/>
        <end position="58"/>
    </location>
</feature>
<organism evidence="3 4">
    <name type="scientific">Corynebacterium vitaeruminis DSM 20294</name>
    <dbReference type="NCBI Taxonomy" id="1224164"/>
    <lineage>
        <taxon>Bacteria</taxon>
        <taxon>Bacillati</taxon>
        <taxon>Actinomycetota</taxon>
        <taxon>Actinomycetes</taxon>
        <taxon>Mycobacteriales</taxon>
        <taxon>Corynebacteriaceae</taxon>
        <taxon>Corynebacterium</taxon>
    </lineage>
</organism>
<evidence type="ECO:0000313" key="3">
    <source>
        <dbReference type="EMBL" id="AHI22839.1"/>
    </source>
</evidence>
<dbReference type="RefSeq" id="WP_025252862.1">
    <property type="nucleotide sequence ID" value="NZ_CP004353.1"/>
</dbReference>
<dbReference type="eggNOG" id="ENOG502Z9HI">
    <property type="taxonomic scope" value="Bacteria"/>
</dbReference>
<dbReference type="STRING" id="1224164.B843_07270"/>
<evidence type="ECO:0000256" key="1">
    <source>
        <dbReference type="SAM" id="Phobius"/>
    </source>
</evidence>
<protein>
    <recommendedName>
        <fullName evidence="2">DUF4126 domain-containing protein</fullName>
    </recommendedName>
</protein>
<dbReference type="HOGENOM" id="CLU_086377_1_0_11"/>
<dbReference type="InterPro" id="IPR025196">
    <property type="entry name" value="DUF4126"/>
</dbReference>
<dbReference type="Proteomes" id="UP000019222">
    <property type="component" value="Chromosome"/>
</dbReference>
<dbReference type="AlphaFoldDB" id="W5Y1L5"/>
<evidence type="ECO:0000259" key="2">
    <source>
        <dbReference type="Pfam" id="PF13548"/>
    </source>
</evidence>
<dbReference type="PATRIC" id="fig|1224164.3.peg.1458"/>
<evidence type="ECO:0000313" key="4">
    <source>
        <dbReference type="Proteomes" id="UP000019222"/>
    </source>
</evidence>
<reference evidence="3 4" key="1">
    <citation type="submission" date="2013-02" db="EMBL/GenBank/DDBJ databases">
        <title>The complete genome sequence of Corynebacterium vitaeruminis DSM 20294.</title>
        <authorList>
            <person name="Ruckert C."/>
            <person name="Albersmeier A."/>
            <person name="Kalinowski J."/>
        </authorList>
    </citation>
    <scope>NUCLEOTIDE SEQUENCE [LARGE SCALE GENOMIC DNA]</scope>
    <source>
        <strain evidence="4">ATCC 10234</strain>
    </source>
</reference>
<proteinExistence type="predicted"/>
<dbReference type="KEGG" id="cvt:B843_07270"/>
<accession>W5Y1L5</accession>
<keyword evidence="1" id="KW-0812">Transmembrane</keyword>
<keyword evidence="1" id="KW-1133">Transmembrane helix</keyword>
<sequence>MGLSTAIGLATSAGLNAYIPLLAYGLLARYTDFVSLPEGWMWLTDPILLSIVGALLLIEIVADKVPAVDSVNDVIQTLIRPTSGGLMFASAFADETVSSGSVFSEPKTWVLLVVGFAVALAMHLFKTTARPAVNAGTAGLGAPVVSTAEDVVAASLTATAIFAPVLVLVVLAIVLAPVVWMVVKFRQRVDKRRQRELSY</sequence>
<gene>
    <name evidence="3" type="ORF">B843_07270</name>
</gene>
<feature type="transmembrane region" description="Helical" evidence="1">
    <location>
        <begin position="161"/>
        <end position="183"/>
    </location>
</feature>
<dbReference type="EMBL" id="CP004353">
    <property type="protein sequence ID" value="AHI22839.1"/>
    <property type="molecule type" value="Genomic_DNA"/>
</dbReference>